<dbReference type="EMBL" id="ML977316">
    <property type="protein sequence ID" value="KAF2118806.1"/>
    <property type="molecule type" value="Genomic_DNA"/>
</dbReference>
<feature type="compositionally biased region" description="Polar residues" evidence="1">
    <location>
        <begin position="25"/>
        <end position="39"/>
    </location>
</feature>
<protein>
    <submittedName>
        <fullName evidence="2">Uncharacterized protein</fullName>
    </submittedName>
</protein>
<feature type="region of interest" description="Disordered" evidence="1">
    <location>
        <begin position="65"/>
        <end position="88"/>
    </location>
</feature>
<gene>
    <name evidence="2" type="ORF">BDV96DRAFT_568485</name>
</gene>
<accession>A0A6A5ZI14</accession>
<organism evidence="2 3">
    <name type="scientific">Lophiotrema nucula</name>
    <dbReference type="NCBI Taxonomy" id="690887"/>
    <lineage>
        <taxon>Eukaryota</taxon>
        <taxon>Fungi</taxon>
        <taxon>Dikarya</taxon>
        <taxon>Ascomycota</taxon>
        <taxon>Pezizomycotina</taxon>
        <taxon>Dothideomycetes</taxon>
        <taxon>Pleosporomycetidae</taxon>
        <taxon>Pleosporales</taxon>
        <taxon>Lophiotremataceae</taxon>
        <taxon>Lophiotrema</taxon>
    </lineage>
</organism>
<feature type="region of interest" description="Disordered" evidence="1">
    <location>
        <begin position="153"/>
        <end position="172"/>
    </location>
</feature>
<evidence type="ECO:0000313" key="3">
    <source>
        <dbReference type="Proteomes" id="UP000799770"/>
    </source>
</evidence>
<name>A0A6A5ZI14_9PLEO</name>
<dbReference type="Proteomes" id="UP000799770">
    <property type="component" value="Unassembled WGS sequence"/>
</dbReference>
<feature type="region of interest" description="Disordered" evidence="1">
    <location>
        <begin position="1"/>
        <end position="44"/>
    </location>
</feature>
<keyword evidence="3" id="KW-1185">Reference proteome</keyword>
<dbReference type="AlphaFoldDB" id="A0A6A5ZI14"/>
<proteinExistence type="predicted"/>
<sequence>MVPDRHNDPLQGQQMMSLGHHSDSIGAQLQRQGHPSGSRESLIRIEPRTVLEQAPDNGATHFLRQDVSSSELHNPPNVGRTGFRFGTNTPTIGGEFPTLPRGFPGQMQMVDDNWVQLGGSMGLGTDHDNFEGYGQSSVSDTLPPLNPPIDWTHFWEGEGQTAPGPSSGEYRG</sequence>
<reference evidence="2" key="1">
    <citation type="journal article" date="2020" name="Stud. Mycol.">
        <title>101 Dothideomycetes genomes: a test case for predicting lifestyles and emergence of pathogens.</title>
        <authorList>
            <person name="Haridas S."/>
            <person name="Albert R."/>
            <person name="Binder M."/>
            <person name="Bloem J."/>
            <person name="Labutti K."/>
            <person name="Salamov A."/>
            <person name="Andreopoulos B."/>
            <person name="Baker S."/>
            <person name="Barry K."/>
            <person name="Bills G."/>
            <person name="Bluhm B."/>
            <person name="Cannon C."/>
            <person name="Castanera R."/>
            <person name="Culley D."/>
            <person name="Daum C."/>
            <person name="Ezra D."/>
            <person name="Gonzalez J."/>
            <person name="Henrissat B."/>
            <person name="Kuo A."/>
            <person name="Liang C."/>
            <person name="Lipzen A."/>
            <person name="Lutzoni F."/>
            <person name="Magnuson J."/>
            <person name="Mondo S."/>
            <person name="Nolan M."/>
            <person name="Ohm R."/>
            <person name="Pangilinan J."/>
            <person name="Park H.-J."/>
            <person name="Ramirez L."/>
            <person name="Alfaro M."/>
            <person name="Sun H."/>
            <person name="Tritt A."/>
            <person name="Yoshinaga Y."/>
            <person name="Zwiers L.-H."/>
            <person name="Turgeon B."/>
            <person name="Goodwin S."/>
            <person name="Spatafora J."/>
            <person name="Crous P."/>
            <person name="Grigoriev I."/>
        </authorList>
    </citation>
    <scope>NUCLEOTIDE SEQUENCE</scope>
    <source>
        <strain evidence="2">CBS 627.86</strain>
    </source>
</reference>
<evidence type="ECO:0000256" key="1">
    <source>
        <dbReference type="SAM" id="MobiDB-lite"/>
    </source>
</evidence>
<evidence type="ECO:0000313" key="2">
    <source>
        <dbReference type="EMBL" id="KAF2118806.1"/>
    </source>
</evidence>